<dbReference type="GeneID" id="40744444"/>
<dbReference type="InterPro" id="IPR006085">
    <property type="entry name" value="XPG_DNA_repair_N"/>
</dbReference>
<feature type="domain" description="XPG-I" evidence="4">
    <location>
        <begin position="116"/>
        <end position="191"/>
    </location>
</feature>
<evidence type="ECO:0000256" key="1">
    <source>
        <dbReference type="ARBA" id="ARBA00022722"/>
    </source>
</evidence>
<evidence type="ECO:0000259" key="4">
    <source>
        <dbReference type="SMART" id="SM00484"/>
    </source>
</evidence>
<dbReference type="InterPro" id="IPR036279">
    <property type="entry name" value="5-3_exonuclease_C_sf"/>
</dbReference>
<gene>
    <name evidence="6" type="ORF">M438DRAFT_302730</name>
</gene>
<evidence type="ECO:0000256" key="2">
    <source>
        <dbReference type="ARBA" id="ARBA00022801"/>
    </source>
</evidence>
<dbReference type="Pfam" id="PF00752">
    <property type="entry name" value="XPG_N"/>
    <property type="match status" value="1"/>
</dbReference>
<dbReference type="PANTHER" id="PTHR11081:SF62">
    <property type="entry name" value="XPG-I DOMAIN-CONTAINING PROTEIN"/>
    <property type="match status" value="1"/>
</dbReference>
<evidence type="ECO:0000313" key="7">
    <source>
        <dbReference type="Proteomes" id="UP000030706"/>
    </source>
</evidence>
<name>A0A074XC85_AURPU</name>
<feature type="compositionally biased region" description="Low complexity" evidence="3">
    <location>
        <begin position="544"/>
        <end position="563"/>
    </location>
</feature>
<dbReference type="SMART" id="SM00484">
    <property type="entry name" value="XPGI"/>
    <property type="match status" value="1"/>
</dbReference>
<dbReference type="PANTHER" id="PTHR11081">
    <property type="entry name" value="FLAP ENDONUCLEASE FAMILY MEMBER"/>
    <property type="match status" value="1"/>
</dbReference>
<organism evidence="6 7">
    <name type="scientific">Aureobasidium pullulans EXF-150</name>
    <dbReference type="NCBI Taxonomy" id="1043002"/>
    <lineage>
        <taxon>Eukaryota</taxon>
        <taxon>Fungi</taxon>
        <taxon>Dikarya</taxon>
        <taxon>Ascomycota</taxon>
        <taxon>Pezizomycotina</taxon>
        <taxon>Dothideomycetes</taxon>
        <taxon>Dothideomycetidae</taxon>
        <taxon>Dothideales</taxon>
        <taxon>Saccotheciaceae</taxon>
        <taxon>Aureobasidium</taxon>
    </lineage>
</organism>
<keyword evidence="2" id="KW-0378">Hydrolase</keyword>
<dbReference type="GO" id="GO:0017108">
    <property type="term" value="F:5'-flap endonuclease activity"/>
    <property type="evidence" value="ECO:0007669"/>
    <property type="project" value="TreeGrafter"/>
</dbReference>
<dbReference type="Gene3D" id="1.10.150.20">
    <property type="entry name" value="5' to 3' exonuclease, C-terminal subdomain"/>
    <property type="match status" value="1"/>
</dbReference>
<dbReference type="Proteomes" id="UP000030706">
    <property type="component" value="Unassembled WGS sequence"/>
</dbReference>
<dbReference type="InterPro" id="IPR029060">
    <property type="entry name" value="PIN-like_dom_sf"/>
</dbReference>
<protein>
    <recommendedName>
        <fullName evidence="8">XPG-I domain-containing protein</fullName>
    </recommendedName>
</protein>
<keyword evidence="1" id="KW-0540">Nuclease</keyword>
<sequence length="782" mass="87141">MGIPGLWDILGEGEVKSLAQLSTEHYKKHNRPLRVAIDEAGWRFHNLNDAQVAAIRQKVPEANPIEKAILWRVLKLMRMNIQPIFIFDGPSRPWKRGGVAGRIDWKKIDLLRKTLDHLKIPHHRAPAEAEAECARLNELGIVDAVWTDDGDALMFGAKVLIKEHREGKTAKKSDNLVRIYRADVIEQKHRINRQGLILFALLSGGDYDTKGLPGCGPMAALEAAQFDNGRLGKILCETPLRQLHCFTESLRTYFQMPGSRNVYVPPGYPRDLHVKNYREPKVSTVEQANDLRGLKKGWNVPVDEKKLRVFLLERFNFTTREYIKHILPVQLIKELVATTPETVSKNLVFEIELVHKRGRDHDEQCLERQVTFNPKRCTEENCWTQPPNEDWEALATKASGAFDPTIPVEVEFLDYVLAGALGETEMQRLKEAASQPKPRKRKTQDSQVEDGSQTAAESADATSQSTAKKQKKRAKSTTDVATSSTQEVATSQTTIEPPTKRKPSKRHGKDIPPTVPADQEVPDPTPPPVKKGFQLPRALVRNPSMLSEMSSQSSQTHLSRSASYQSVESTPMLSREPSGLTASTSFSNGLSYSVQDVDFEDVLDLSAAPSRAARPMSFARNGPPSSQHHPEAGSWTARSITPPDGLVWSPSPEPTRLPAVQPCLQKPVQMKSQQRPVAPPLPNRQEPVVVDLLDDDEDTPRLQVPPAPKPHVQSAIPALQSNIPAQPPQSAVRPEPLDPRQQIAAARLKHFEQMARQAPIESKVLPAGPEKVHETIDLTLDD</sequence>
<dbReference type="EMBL" id="KL584992">
    <property type="protein sequence ID" value="KEQ81354.1"/>
    <property type="molecule type" value="Genomic_DNA"/>
</dbReference>
<dbReference type="OrthoDB" id="2959108at2759"/>
<dbReference type="SUPFAM" id="SSF88723">
    <property type="entry name" value="PIN domain-like"/>
    <property type="match status" value="1"/>
</dbReference>
<dbReference type="Gene3D" id="3.40.50.1010">
    <property type="entry name" value="5'-nuclease"/>
    <property type="match status" value="2"/>
</dbReference>
<dbReference type="SMART" id="SM00485">
    <property type="entry name" value="XPGN"/>
    <property type="match status" value="1"/>
</dbReference>
<dbReference type="PRINTS" id="PR00853">
    <property type="entry name" value="XPGRADSUPER"/>
</dbReference>
<accession>A0A074XC85</accession>
<evidence type="ECO:0000259" key="5">
    <source>
        <dbReference type="SMART" id="SM00485"/>
    </source>
</evidence>
<feature type="region of interest" description="Disordered" evidence="3">
    <location>
        <begin position="427"/>
        <end position="585"/>
    </location>
</feature>
<dbReference type="InterPro" id="IPR006084">
    <property type="entry name" value="XPG/Rad2"/>
</dbReference>
<dbReference type="SUPFAM" id="SSF47807">
    <property type="entry name" value="5' to 3' exonuclease, C-terminal subdomain"/>
    <property type="match status" value="1"/>
</dbReference>
<evidence type="ECO:0000256" key="3">
    <source>
        <dbReference type="SAM" id="MobiDB-lite"/>
    </source>
</evidence>
<evidence type="ECO:0008006" key="8">
    <source>
        <dbReference type="Google" id="ProtNLM"/>
    </source>
</evidence>
<proteinExistence type="predicted"/>
<feature type="compositionally biased region" description="Polar residues" evidence="3">
    <location>
        <begin position="477"/>
        <end position="496"/>
    </location>
</feature>
<feature type="compositionally biased region" description="Polar residues" evidence="3">
    <location>
        <begin position="445"/>
        <end position="467"/>
    </location>
</feature>
<dbReference type="HOGENOM" id="CLU_358230_0_0_1"/>
<evidence type="ECO:0000313" key="6">
    <source>
        <dbReference type="EMBL" id="KEQ81354.1"/>
    </source>
</evidence>
<keyword evidence="7" id="KW-1185">Reference proteome</keyword>
<dbReference type="CDD" id="cd09870">
    <property type="entry name" value="PIN_YEN1"/>
    <property type="match status" value="1"/>
</dbReference>
<reference evidence="6 7" key="1">
    <citation type="journal article" date="2014" name="BMC Genomics">
        <title>Genome sequencing of four Aureobasidium pullulans varieties: biotechnological potential, stress tolerance, and description of new species.</title>
        <authorList>
            <person name="Gostin Ar C."/>
            <person name="Ohm R.A."/>
            <person name="Kogej T."/>
            <person name="Sonjak S."/>
            <person name="Turk M."/>
            <person name="Zajc J."/>
            <person name="Zalar P."/>
            <person name="Grube M."/>
            <person name="Sun H."/>
            <person name="Han J."/>
            <person name="Sharma A."/>
            <person name="Chiniquy J."/>
            <person name="Ngan C.Y."/>
            <person name="Lipzen A."/>
            <person name="Barry K."/>
            <person name="Grigoriev I.V."/>
            <person name="Gunde-Cimerman N."/>
        </authorList>
    </citation>
    <scope>NUCLEOTIDE SEQUENCE [LARGE SCALE GENOMIC DNA]</scope>
    <source>
        <strain evidence="6 7">EXF-150</strain>
    </source>
</reference>
<feature type="region of interest" description="Disordered" evidence="3">
    <location>
        <begin position="615"/>
        <end position="653"/>
    </location>
</feature>
<dbReference type="GO" id="GO:0006281">
    <property type="term" value="P:DNA repair"/>
    <property type="evidence" value="ECO:0007669"/>
    <property type="project" value="UniProtKB-ARBA"/>
</dbReference>
<feature type="domain" description="XPG N-terminal" evidence="5">
    <location>
        <begin position="1"/>
        <end position="109"/>
    </location>
</feature>
<dbReference type="RefSeq" id="XP_029757541.1">
    <property type="nucleotide sequence ID" value="XM_029902138.1"/>
</dbReference>
<dbReference type="AlphaFoldDB" id="A0A074XC85"/>
<dbReference type="InterPro" id="IPR006086">
    <property type="entry name" value="XPG-I_dom"/>
</dbReference>
<dbReference type="Pfam" id="PF00867">
    <property type="entry name" value="XPG_I"/>
    <property type="match status" value="1"/>
</dbReference>